<keyword evidence="2" id="KW-1185">Reference proteome</keyword>
<evidence type="ECO:0000313" key="2">
    <source>
        <dbReference type="Proteomes" id="UP000324222"/>
    </source>
</evidence>
<comment type="caution">
    <text evidence="1">The sequence shown here is derived from an EMBL/GenBank/DDBJ whole genome shotgun (WGS) entry which is preliminary data.</text>
</comment>
<dbReference type="AlphaFoldDB" id="A0A5B7IAQ6"/>
<dbReference type="EMBL" id="VSRR010049900">
    <property type="protein sequence ID" value="MPC78986.1"/>
    <property type="molecule type" value="Genomic_DNA"/>
</dbReference>
<organism evidence="1 2">
    <name type="scientific">Portunus trituberculatus</name>
    <name type="common">Swimming crab</name>
    <name type="synonym">Neptunus trituberculatus</name>
    <dbReference type="NCBI Taxonomy" id="210409"/>
    <lineage>
        <taxon>Eukaryota</taxon>
        <taxon>Metazoa</taxon>
        <taxon>Ecdysozoa</taxon>
        <taxon>Arthropoda</taxon>
        <taxon>Crustacea</taxon>
        <taxon>Multicrustacea</taxon>
        <taxon>Malacostraca</taxon>
        <taxon>Eumalacostraca</taxon>
        <taxon>Eucarida</taxon>
        <taxon>Decapoda</taxon>
        <taxon>Pleocyemata</taxon>
        <taxon>Brachyura</taxon>
        <taxon>Eubrachyura</taxon>
        <taxon>Portunoidea</taxon>
        <taxon>Portunidae</taxon>
        <taxon>Portuninae</taxon>
        <taxon>Portunus</taxon>
    </lineage>
</organism>
<sequence>MLTLGILQPFTKVALITSKKVRGRAEKQVWQRRMEGQERGRKRVQVCFIAHPAVYRQDSRPKHPTGSSARPR</sequence>
<protein>
    <submittedName>
        <fullName evidence="1">Uncharacterized protein</fullName>
    </submittedName>
</protein>
<dbReference type="Proteomes" id="UP000324222">
    <property type="component" value="Unassembled WGS sequence"/>
</dbReference>
<accession>A0A5B7IAQ6</accession>
<reference evidence="1 2" key="1">
    <citation type="submission" date="2019-05" db="EMBL/GenBank/DDBJ databases">
        <title>Another draft genome of Portunus trituberculatus and its Hox gene families provides insights of decapod evolution.</title>
        <authorList>
            <person name="Jeong J.-H."/>
            <person name="Song I."/>
            <person name="Kim S."/>
            <person name="Choi T."/>
            <person name="Kim D."/>
            <person name="Ryu S."/>
            <person name="Kim W."/>
        </authorList>
    </citation>
    <scope>NUCLEOTIDE SEQUENCE [LARGE SCALE GENOMIC DNA]</scope>
    <source>
        <tissue evidence="1">Muscle</tissue>
    </source>
</reference>
<gene>
    <name evidence="1" type="ORF">E2C01_073497</name>
</gene>
<name>A0A5B7IAQ6_PORTR</name>
<proteinExistence type="predicted"/>
<evidence type="ECO:0000313" key="1">
    <source>
        <dbReference type="EMBL" id="MPC78986.1"/>
    </source>
</evidence>